<reference evidence="1 2" key="1">
    <citation type="submission" date="2018-12" db="EMBL/GenBank/DDBJ databases">
        <authorList>
            <consortium name="Pathogen Informatics"/>
        </authorList>
    </citation>
    <scope>NUCLEOTIDE SEQUENCE [LARGE SCALE GENOMIC DNA]</scope>
    <source>
        <strain evidence="1 2">NCTC11075</strain>
    </source>
</reference>
<evidence type="ECO:0000313" key="1">
    <source>
        <dbReference type="EMBL" id="VEB88967.1"/>
    </source>
</evidence>
<proteinExistence type="predicted"/>
<evidence type="ECO:0000313" key="2">
    <source>
        <dbReference type="Proteomes" id="UP000270272"/>
    </source>
</evidence>
<gene>
    <name evidence="1" type="ORF">NCTC11075_02023</name>
</gene>
<name>A0A447UKK7_CITKO</name>
<protein>
    <submittedName>
        <fullName evidence="1">Uncharacterized protein</fullName>
    </submittedName>
</protein>
<sequence length="35" mass="4277">MGAMNDHKNRALCEENYLLFFLQHFSFFFSFQNQT</sequence>
<accession>A0A447UKK7</accession>
<dbReference type="Proteomes" id="UP000270272">
    <property type="component" value="Chromosome"/>
</dbReference>
<organism evidence="1 2">
    <name type="scientific">Citrobacter koseri</name>
    <name type="common">Citrobacter diversus</name>
    <dbReference type="NCBI Taxonomy" id="545"/>
    <lineage>
        <taxon>Bacteria</taxon>
        <taxon>Pseudomonadati</taxon>
        <taxon>Pseudomonadota</taxon>
        <taxon>Gammaproteobacteria</taxon>
        <taxon>Enterobacterales</taxon>
        <taxon>Enterobacteriaceae</taxon>
        <taxon>Citrobacter</taxon>
    </lineage>
</organism>
<dbReference type="EMBL" id="LR134204">
    <property type="protein sequence ID" value="VEB88967.1"/>
    <property type="molecule type" value="Genomic_DNA"/>
</dbReference>
<dbReference type="AlphaFoldDB" id="A0A447UKK7"/>